<dbReference type="AlphaFoldDB" id="A0A0P7TP08"/>
<dbReference type="PROSITE" id="PS51419">
    <property type="entry name" value="RAB"/>
    <property type="match status" value="1"/>
</dbReference>
<dbReference type="Proteomes" id="UP000034805">
    <property type="component" value="Unassembled WGS sequence"/>
</dbReference>
<reference evidence="4 5" key="1">
    <citation type="submission" date="2015-08" db="EMBL/GenBank/DDBJ databases">
        <title>The genome of the Asian arowana (Scleropages formosus).</title>
        <authorList>
            <person name="Tan M.H."/>
            <person name="Gan H.M."/>
            <person name="Croft L.J."/>
            <person name="Austin C.M."/>
        </authorList>
    </citation>
    <scope>NUCLEOTIDE SEQUENCE [LARGE SCALE GENOMIC DNA]</scope>
    <source>
        <strain evidence="4">Aro1</strain>
    </source>
</reference>
<comment type="similarity">
    <text evidence="1">Belongs to the small GTPase superfamily. Rab family.</text>
</comment>
<gene>
    <name evidence="4" type="ORF">Z043_122658</name>
</gene>
<dbReference type="PRINTS" id="PR00449">
    <property type="entry name" value="RASTRNSFRMNG"/>
</dbReference>
<dbReference type="GO" id="GO:0005764">
    <property type="term" value="C:lysosome"/>
    <property type="evidence" value="ECO:0007669"/>
    <property type="project" value="TreeGrafter"/>
</dbReference>
<keyword evidence="2" id="KW-0547">Nucleotide-binding</keyword>
<dbReference type="PANTHER" id="PTHR47981:SF39">
    <property type="entry name" value="RAS-RELATED PROTEIN RAB"/>
    <property type="match status" value="1"/>
</dbReference>
<comment type="caution">
    <text evidence="4">The sequence shown here is derived from an EMBL/GenBank/DDBJ whole genome shotgun (WGS) entry which is preliminary data.</text>
</comment>
<dbReference type="Gene3D" id="3.40.50.300">
    <property type="entry name" value="P-loop containing nucleotide triphosphate hydrolases"/>
    <property type="match status" value="1"/>
</dbReference>
<dbReference type="GO" id="GO:0005525">
    <property type="term" value="F:GTP binding"/>
    <property type="evidence" value="ECO:0007669"/>
    <property type="project" value="UniProtKB-KW"/>
</dbReference>
<dbReference type="SUPFAM" id="SSF52540">
    <property type="entry name" value="P-loop containing nucleoside triphosphate hydrolases"/>
    <property type="match status" value="1"/>
</dbReference>
<dbReference type="GO" id="GO:0005770">
    <property type="term" value="C:late endosome"/>
    <property type="evidence" value="ECO:0007669"/>
    <property type="project" value="TreeGrafter"/>
</dbReference>
<evidence type="ECO:0000256" key="1">
    <source>
        <dbReference type="ARBA" id="ARBA00006270"/>
    </source>
</evidence>
<dbReference type="GO" id="GO:0090385">
    <property type="term" value="P:phagosome-lysosome fusion"/>
    <property type="evidence" value="ECO:0007669"/>
    <property type="project" value="TreeGrafter"/>
</dbReference>
<evidence type="ECO:0000256" key="2">
    <source>
        <dbReference type="ARBA" id="ARBA00022741"/>
    </source>
</evidence>
<evidence type="ECO:0008006" key="6">
    <source>
        <dbReference type="Google" id="ProtNLM"/>
    </source>
</evidence>
<organism evidence="4 5">
    <name type="scientific">Scleropages formosus</name>
    <name type="common">Asian bonytongue</name>
    <name type="synonym">Osteoglossum formosum</name>
    <dbReference type="NCBI Taxonomy" id="113540"/>
    <lineage>
        <taxon>Eukaryota</taxon>
        <taxon>Metazoa</taxon>
        <taxon>Chordata</taxon>
        <taxon>Craniata</taxon>
        <taxon>Vertebrata</taxon>
        <taxon>Euteleostomi</taxon>
        <taxon>Actinopterygii</taxon>
        <taxon>Neopterygii</taxon>
        <taxon>Teleostei</taxon>
        <taxon>Osteoglossocephala</taxon>
        <taxon>Osteoglossomorpha</taxon>
        <taxon>Osteoglossiformes</taxon>
        <taxon>Osteoglossidae</taxon>
        <taxon>Scleropages</taxon>
    </lineage>
</organism>
<feature type="non-terminal residue" evidence="4">
    <location>
        <position position="66"/>
    </location>
</feature>
<accession>A0A0P7TP08</accession>
<proteinExistence type="inferred from homology"/>
<dbReference type="Pfam" id="PF08477">
    <property type="entry name" value="Roc"/>
    <property type="match status" value="1"/>
</dbReference>
<keyword evidence="3" id="KW-0342">GTP-binding</keyword>
<name>A0A0P7TP08_SCLFO</name>
<dbReference type="GO" id="GO:0008333">
    <property type="term" value="P:endosome to lysosome transport"/>
    <property type="evidence" value="ECO:0007669"/>
    <property type="project" value="TreeGrafter"/>
</dbReference>
<dbReference type="PANTHER" id="PTHR47981">
    <property type="entry name" value="RAB FAMILY"/>
    <property type="match status" value="1"/>
</dbReference>
<evidence type="ECO:0000313" key="4">
    <source>
        <dbReference type="EMBL" id="KPP59419.1"/>
    </source>
</evidence>
<protein>
    <recommendedName>
        <fullName evidence="6">Ras-related protein Rab-32-like</fullName>
    </recommendedName>
</protein>
<dbReference type="GO" id="GO:0045335">
    <property type="term" value="C:phagocytic vesicle"/>
    <property type="evidence" value="ECO:0007669"/>
    <property type="project" value="TreeGrafter"/>
</dbReference>
<sequence>MQQEHEHLFKILVIGDIGVGKTSIIKRYVHHVFSQHYRATIGVDFALKVINWDQRTVVRLQLWDIA</sequence>
<evidence type="ECO:0000313" key="5">
    <source>
        <dbReference type="Proteomes" id="UP000034805"/>
    </source>
</evidence>
<dbReference type="EMBL" id="JARO02012166">
    <property type="protein sequence ID" value="KPP59419.1"/>
    <property type="molecule type" value="Genomic_DNA"/>
</dbReference>
<evidence type="ECO:0000256" key="3">
    <source>
        <dbReference type="ARBA" id="ARBA00023134"/>
    </source>
</evidence>
<dbReference type="InterPro" id="IPR027417">
    <property type="entry name" value="P-loop_NTPase"/>
</dbReference>